<evidence type="ECO:0000313" key="9">
    <source>
        <dbReference type="EMBL" id="SFD29017.1"/>
    </source>
</evidence>
<dbReference type="GO" id="GO:0003677">
    <property type="term" value="F:DNA binding"/>
    <property type="evidence" value="ECO:0007669"/>
    <property type="project" value="UniProtKB-KW"/>
</dbReference>
<evidence type="ECO:0000256" key="5">
    <source>
        <dbReference type="ARBA" id="ARBA00023163"/>
    </source>
</evidence>
<dbReference type="Pfam" id="PF08281">
    <property type="entry name" value="Sigma70_r4_2"/>
    <property type="match status" value="1"/>
</dbReference>
<evidence type="ECO:0000256" key="6">
    <source>
        <dbReference type="RuleBase" id="RU000716"/>
    </source>
</evidence>
<dbReference type="InterPro" id="IPR000838">
    <property type="entry name" value="RNA_pol_sigma70_ECF_CS"/>
</dbReference>
<dbReference type="SUPFAM" id="SSF88946">
    <property type="entry name" value="Sigma2 domain of RNA polymerase sigma factors"/>
    <property type="match status" value="1"/>
</dbReference>
<dbReference type="InterPro" id="IPR007627">
    <property type="entry name" value="RNA_pol_sigma70_r2"/>
</dbReference>
<name>A0A1I1R485_9RHOB</name>
<dbReference type="InterPro" id="IPR013325">
    <property type="entry name" value="RNA_pol_sigma_r2"/>
</dbReference>
<dbReference type="PROSITE" id="PS01063">
    <property type="entry name" value="SIGMA70_ECF"/>
    <property type="match status" value="1"/>
</dbReference>
<feature type="domain" description="RNA polymerase sigma-70 region 2" evidence="7">
    <location>
        <begin position="17"/>
        <end position="81"/>
    </location>
</feature>
<dbReference type="Gene3D" id="1.10.1740.10">
    <property type="match status" value="1"/>
</dbReference>
<feature type="domain" description="RNA polymerase sigma factor 70 region 4 type 2" evidence="8">
    <location>
        <begin position="108"/>
        <end position="157"/>
    </location>
</feature>
<proteinExistence type="inferred from homology"/>
<dbReference type="RefSeq" id="WP_281244975.1">
    <property type="nucleotide sequence ID" value="NZ_FOLG01000027.1"/>
</dbReference>
<dbReference type="STRING" id="441112.SAMN04488094_12716"/>
<evidence type="ECO:0000256" key="1">
    <source>
        <dbReference type="ARBA" id="ARBA00010641"/>
    </source>
</evidence>
<dbReference type="EMBL" id="FOLG01000027">
    <property type="protein sequence ID" value="SFD29017.1"/>
    <property type="molecule type" value="Genomic_DNA"/>
</dbReference>
<keyword evidence="2 6" id="KW-0805">Transcription regulation</keyword>
<dbReference type="NCBIfam" id="TIGR02937">
    <property type="entry name" value="sigma70-ECF"/>
    <property type="match status" value="1"/>
</dbReference>
<keyword evidence="4 6" id="KW-0238">DNA-binding</keyword>
<evidence type="ECO:0000259" key="7">
    <source>
        <dbReference type="Pfam" id="PF04542"/>
    </source>
</evidence>
<dbReference type="AlphaFoldDB" id="A0A1I1R485"/>
<dbReference type="Pfam" id="PF04542">
    <property type="entry name" value="Sigma70_r2"/>
    <property type="match status" value="1"/>
</dbReference>
<gene>
    <name evidence="9" type="ORF">SAMN04488094_12716</name>
</gene>
<evidence type="ECO:0000256" key="3">
    <source>
        <dbReference type="ARBA" id="ARBA00023082"/>
    </source>
</evidence>
<evidence type="ECO:0000256" key="2">
    <source>
        <dbReference type="ARBA" id="ARBA00023015"/>
    </source>
</evidence>
<accession>A0A1I1R485</accession>
<keyword evidence="10" id="KW-1185">Reference proteome</keyword>
<dbReference type="SUPFAM" id="SSF88659">
    <property type="entry name" value="Sigma3 and sigma4 domains of RNA polymerase sigma factors"/>
    <property type="match status" value="1"/>
</dbReference>
<dbReference type="InterPro" id="IPR014284">
    <property type="entry name" value="RNA_pol_sigma-70_dom"/>
</dbReference>
<evidence type="ECO:0000259" key="8">
    <source>
        <dbReference type="Pfam" id="PF08281"/>
    </source>
</evidence>
<evidence type="ECO:0000256" key="4">
    <source>
        <dbReference type="ARBA" id="ARBA00023125"/>
    </source>
</evidence>
<comment type="similarity">
    <text evidence="1 6">Belongs to the sigma-70 factor family. ECF subfamily.</text>
</comment>
<keyword evidence="3 6" id="KW-0731">Sigma factor</keyword>
<dbReference type="Gene3D" id="1.10.10.10">
    <property type="entry name" value="Winged helix-like DNA-binding domain superfamily/Winged helix DNA-binding domain"/>
    <property type="match status" value="1"/>
</dbReference>
<protein>
    <recommendedName>
        <fullName evidence="6">RNA polymerase sigma factor</fullName>
    </recommendedName>
</protein>
<dbReference type="InterPro" id="IPR039425">
    <property type="entry name" value="RNA_pol_sigma-70-like"/>
</dbReference>
<dbReference type="InterPro" id="IPR013249">
    <property type="entry name" value="RNA_pol_sigma70_r4_t2"/>
</dbReference>
<reference evidence="9 10" key="1">
    <citation type="submission" date="2016-10" db="EMBL/GenBank/DDBJ databases">
        <authorList>
            <person name="de Groot N.N."/>
        </authorList>
    </citation>
    <scope>NUCLEOTIDE SEQUENCE [LARGE SCALE GENOMIC DNA]</scope>
    <source>
        <strain evidence="9 10">DSM 19548</strain>
    </source>
</reference>
<evidence type="ECO:0000313" key="10">
    <source>
        <dbReference type="Proteomes" id="UP000198728"/>
    </source>
</evidence>
<dbReference type="GO" id="GO:0016987">
    <property type="term" value="F:sigma factor activity"/>
    <property type="evidence" value="ECO:0007669"/>
    <property type="project" value="UniProtKB-KW"/>
</dbReference>
<dbReference type="Proteomes" id="UP000198728">
    <property type="component" value="Unassembled WGS sequence"/>
</dbReference>
<dbReference type="InterPro" id="IPR036388">
    <property type="entry name" value="WH-like_DNA-bd_sf"/>
</dbReference>
<dbReference type="GO" id="GO:0006352">
    <property type="term" value="P:DNA-templated transcription initiation"/>
    <property type="evidence" value="ECO:0007669"/>
    <property type="project" value="InterPro"/>
</dbReference>
<dbReference type="PANTHER" id="PTHR43133">
    <property type="entry name" value="RNA POLYMERASE ECF-TYPE SIGMA FACTO"/>
    <property type="match status" value="1"/>
</dbReference>
<keyword evidence="5 6" id="KW-0804">Transcription</keyword>
<dbReference type="PANTHER" id="PTHR43133:SF25">
    <property type="entry name" value="RNA POLYMERASE SIGMA FACTOR RFAY-RELATED"/>
    <property type="match status" value="1"/>
</dbReference>
<dbReference type="InterPro" id="IPR013324">
    <property type="entry name" value="RNA_pol_sigma_r3/r4-like"/>
</dbReference>
<sequence>MNNESDKDANLRQDVVELMPALRAYAYALSRNRHDADDLVQETLVKALANLSSFTPGTRLRAWLFTIMRNTFYNHASRSGREVTGLDVAASLQSPIEETQEWTMRGKELLEAINRLPNHYRETLVLVVVVGVSYEEAARLCDCEIGTIKSRVNRARSMIMTDLGGKLY</sequence>
<organism evidence="9 10">
    <name type="scientific">Tropicimonas isoalkanivorans</name>
    <dbReference type="NCBI Taxonomy" id="441112"/>
    <lineage>
        <taxon>Bacteria</taxon>
        <taxon>Pseudomonadati</taxon>
        <taxon>Pseudomonadota</taxon>
        <taxon>Alphaproteobacteria</taxon>
        <taxon>Rhodobacterales</taxon>
        <taxon>Roseobacteraceae</taxon>
        <taxon>Tropicimonas</taxon>
    </lineage>
</organism>